<evidence type="ECO:0000256" key="1">
    <source>
        <dbReference type="SAM" id="Phobius"/>
    </source>
</evidence>
<feature type="transmembrane region" description="Helical" evidence="1">
    <location>
        <begin position="229"/>
        <end position="249"/>
    </location>
</feature>
<dbReference type="HOGENOM" id="CLU_975622_0_0_11"/>
<feature type="transmembrane region" description="Helical" evidence="1">
    <location>
        <begin position="139"/>
        <end position="157"/>
    </location>
</feature>
<evidence type="ECO:0008006" key="4">
    <source>
        <dbReference type="Google" id="ProtNLM"/>
    </source>
</evidence>
<keyword evidence="1" id="KW-1133">Transmembrane helix</keyword>
<reference evidence="2 3" key="1">
    <citation type="journal article" date="2015" name="Genome Announc.">
        <title>Complete Genome Sequence of Corynebacterium camporealensis DSM 44610, Isolated from the Milk of a Manchega Sheep with Subclinical Mastitis.</title>
        <authorList>
            <person name="Ruckert C."/>
            <person name="Albersmeier A."/>
            <person name="Winkler A."/>
            <person name="Tauch A."/>
        </authorList>
    </citation>
    <scope>NUCLEOTIDE SEQUENCE [LARGE SCALE GENOMIC DNA]</scope>
    <source>
        <strain evidence="2 3">DSM 44610</strain>
    </source>
</reference>
<feature type="transmembrane region" description="Helical" evidence="1">
    <location>
        <begin position="256"/>
        <end position="274"/>
    </location>
</feature>
<feature type="transmembrane region" description="Helical" evidence="1">
    <location>
        <begin position="169"/>
        <end position="192"/>
    </location>
</feature>
<keyword evidence="3" id="KW-1185">Reference proteome</keyword>
<name>A0A0F6QYX6_9CORY</name>
<proteinExistence type="predicted"/>
<accession>A0A0F6QYX6</accession>
<dbReference type="PATRIC" id="fig|161896.4.peg.1515"/>
<gene>
    <name evidence="2" type="ORF">UL81_07740</name>
</gene>
<sequence length="285" mass="31487">MARNRHCDSRSQSRPRVIYFYYVFSFSHRSSYIYIDILSAPSKKITRCENAAASYENGNCSKLELIYCRCFLFVLHFHNFDAAHCGKRHRNRGWPIYCCSDNRLLGQKVQQFVSVGNRGSGAGSIFYFLGTESTSARSYLGFALAVGAGISAVGVLYSSRWATEQGNSVLTIAAVRFHLAWIISGLVAFFSVEAERLKGSTLPIVLLSVMCITFPILLLQWGIALTLPLTSALIIATLPAVVMATEIALRSQVEPIQLTLLLLIVAITISQAILGTRRTSENISD</sequence>
<dbReference type="EMBL" id="CP011311">
    <property type="protein sequence ID" value="AKE39503.1"/>
    <property type="molecule type" value="Genomic_DNA"/>
</dbReference>
<keyword evidence="1" id="KW-0472">Membrane</keyword>
<organism evidence="2 3">
    <name type="scientific">Corynebacterium camporealensis</name>
    <dbReference type="NCBI Taxonomy" id="161896"/>
    <lineage>
        <taxon>Bacteria</taxon>
        <taxon>Bacillati</taxon>
        <taxon>Actinomycetota</taxon>
        <taxon>Actinomycetes</taxon>
        <taxon>Mycobacteriales</taxon>
        <taxon>Corynebacteriaceae</taxon>
        <taxon>Corynebacterium</taxon>
    </lineage>
</organism>
<dbReference type="AlphaFoldDB" id="A0A0F6QYX6"/>
<protein>
    <recommendedName>
        <fullName evidence="4">EamA-like transporter family</fullName>
    </recommendedName>
</protein>
<evidence type="ECO:0000313" key="2">
    <source>
        <dbReference type="EMBL" id="AKE39503.1"/>
    </source>
</evidence>
<keyword evidence="1" id="KW-0812">Transmembrane</keyword>
<dbReference type="KEGG" id="ccj:UL81_07740"/>
<dbReference type="Proteomes" id="UP000033566">
    <property type="component" value="Chromosome"/>
</dbReference>
<feature type="transmembrane region" description="Helical" evidence="1">
    <location>
        <begin position="204"/>
        <end position="223"/>
    </location>
</feature>
<evidence type="ECO:0000313" key="3">
    <source>
        <dbReference type="Proteomes" id="UP000033566"/>
    </source>
</evidence>